<name>A0ABQ8IRG1_DERPT</name>
<evidence type="ECO:0000313" key="2">
    <source>
        <dbReference type="Proteomes" id="UP000887458"/>
    </source>
</evidence>
<reference evidence="1 2" key="1">
    <citation type="journal article" date="2018" name="J. Allergy Clin. Immunol.">
        <title>High-quality assembly of Dermatophagoides pteronyssinus genome and transcriptome reveals a wide range of novel allergens.</title>
        <authorList>
            <person name="Liu X.Y."/>
            <person name="Yang K.Y."/>
            <person name="Wang M.Q."/>
            <person name="Kwok J.S."/>
            <person name="Zeng X."/>
            <person name="Yang Z."/>
            <person name="Xiao X.J."/>
            <person name="Lau C.P."/>
            <person name="Li Y."/>
            <person name="Huang Z.M."/>
            <person name="Ba J.G."/>
            <person name="Yim A.K."/>
            <person name="Ouyang C.Y."/>
            <person name="Ngai S.M."/>
            <person name="Chan T.F."/>
            <person name="Leung E.L."/>
            <person name="Liu L."/>
            <person name="Liu Z.G."/>
            <person name="Tsui S.K."/>
        </authorList>
    </citation>
    <scope>NUCLEOTIDE SEQUENCE [LARGE SCALE GENOMIC DNA]</scope>
    <source>
        <strain evidence="1">Derp</strain>
    </source>
</reference>
<evidence type="ECO:0000313" key="1">
    <source>
        <dbReference type="EMBL" id="KAH9412912.1"/>
    </source>
</evidence>
<comment type="caution">
    <text evidence="1">The sequence shown here is derived from an EMBL/GenBank/DDBJ whole genome shotgun (WGS) entry which is preliminary data.</text>
</comment>
<sequence>MTLIILANIDYPMKKSIIHSIFSKIEIERFQNAKFLLNVSSSSLNAVCQESIFEFWNLSNLLDVSEIFRLISRIDRID</sequence>
<protein>
    <submittedName>
        <fullName evidence="1">Uncharacterized protein</fullName>
    </submittedName>
</protein>
<gene>
    <name evidence="1" type="ORF">DERP_013221</name>
</gene>
<dbReference type="EMBL" id="NJHN03000126">
    <property type="protein sequence ID" value="KAH9412912.1"/>
    <property type="molecule type" value="Genomic_DNA"/>
</dbReference>
<dbReference type="Proteomes" id="UP000887458">
    <property type="component" value="Unassembled WGS sequence"/>
</dbReference>
<organism evidence="1 2">
    <name type="scientific">Dermatophagoides pteronyssinus</name>
    <name type="common">European house dust mite</name>
    <dbReference type="NCBI Taxonomy" id="6956"/>
    <lineage>
        <taxon>Eukaryota</taxon>
        <taxon>Metazoa</taxon>
        <taxon>Ecdysozoa</taxon>
        <taxon>Arthropoda</taxon>
        <taxon>Chelicerata</taxon>
        <taxon>Arachnida</taxon>
        <taxon>Acari</taxon>
        <taxon>Acariformes</taxon>
        <taxon>Sarcoptiformes</taxon>
        <taxon>Astigmata</taxon>
        <taxon>Psoroptidia</taxon>
        <taxon>Analgoidea</taxon>
        <taxon>Pyroglyphidae</taxon>
        <taxon>Dermatophagoidinae</taxon>
        <taxon>Dermatophagoides</taxon>
    </lineage>
</organism>
<accession>A0ABQ8IRG1</accession>
<reference evidence="1 2" key="2">
    <citation type="journal article" date="2022" name="Mol. Biol. Evol.">
        <title>Comparative Genomics Reveals Insights into the Divergent Evolution of Astigmatic Mites and Household Pest Adaptations.</title>
        <authorList>
            <person name="Xiong Q."/>
            <person name="Wan A.T."/>
            <person name="Liu X."/>
            <person name="Fung C.S."/>
            <person name="Xiao X."/>
            <person name="Malainual N."/>
            <person name="Hou J."/>
            <person name="Wang L."/>
            <person name="Wang M."/>
            <person name="Yang K.Y."/>
            <person name="Cui Y."/>
            <person name="Leung E.L."/>
            <person name="Nong W."/>
            <person name="Shin S.K."/>
            <person name="Au S.W."/>
            <person name="Jeong K.Y."/>
            <person name="Chew F.T."/>
            <person name="Hui J.H."/>
            <person name="Leung T.F."/>
            <person name="Tungtrongchitr A."/>
            <person name="Zhong N."/>
            <person name="Liu Z."/>
            <person name="Tsui S.K."/>
        </authorList>
    </citation>
    <scope>NUCLEOTIDE SEQUENCE [LARGE SCALE GENOMIC DNA]</scope>
    <source>
        <strain evidence="1">Derp</strain>
    </source>
</reference>
<keyword evidence="2" id="KW-1185">Reference proteome</keyword>
<proteinExistence type="predicted"/>